<proteinExistence type="predicted"/>
<feature type="compositionally biased region" description="Basic residues" evidence="1">
    <location>
        <begin position="26"/>
        <end position="37"/>
    </location>
</feature>
<sequence length="117" mass="13425">MKYFTLREAHDEIRFKRSVFSSGAHARGKKHGNRKRTSSPCGTRRISDGDPHCTLLKLVRRAQLEERKNPLIARSATEVLVVALRSLWRGEPYVYAYPGVYLAQETRPNQKSQKNAD</sequence>
<evidence type="ECO:0000313" key="3">
    <source>
        <dbReference type="Proteomes" id="UP001066276"/>
    </source>
</evidence>
<protein>
    <submittedName>
        <fullName evidence="2">Uncharacterized protein</fullName>
    </submittedName>
</protein>
<name>A0AAV7R4Y8_PLEWA</name>
<dbReference type="Proteomes" id="UP001066276">
    <property type="component" value="Chromosome 6"/>
</dbReference>
<dbReference type="AlphaFoldDB" id="A0AAV7R4Y8"/>
<keyword evidence="3" id="KW-1185">Reference proteome</keyword>
<dbReference type="EMBL" id="JANPWB010000010">
    <property type="protein sequence ID" value="KAJ1146560.1"/>
    <property type="molecule type" value="Genomic_DNA"/>
</dbReference>
<gene>
    <name evidence="2" type="ORF">NDU88_012827</name>
</gene>
<feature type="region of interest" description="Disordered" evidence="1">
    <location>
        <begin position="22"/>
        <end position="46"/>
    </location>
</feature>
<reference evidence="2" key="1">
    <citation type="journal article" date="2022" name="bioRxiv">
        <title>Sequencing and chromosome-scale assembly of the giantPleurodeles waltlgenome.</title>
        <authorList>
            <person name="Brown T."/>
            <person name="Elewa A."/>
            <person name="Iarovenko S."/>
            <person name="Subramanian E."/>
            <person name="Araus A.J."/>
            <person name="Petzold A."/>
            <person name="Susuki M."/>
            <person name="Suzuki K.-i.T."/>
            <person name="Hayashi T."/>
            <person name="Toyoda A."/>
            <person name="Oliveira C."/>
            <person name="Osipova E."/>
            <person name="Leigh N.D."/>
            <person name="Simon A."/>
            <person name="Yun M.H."/>
        </authorList>
    </citation>
    <scope>NUCLEOTIDE SEQUENCE</scope>
    <source>
        <strain evidence="2">20211129_DDA</strain>
        <tissue evidence="2">Liver</tissue>
    </source>
</reference>
<evidence type="ECO:0000256" key="1">
    <source>
        <dbReference type="SAM" id="MobiDB-lite"/>
    </source>
</evidence>
<comment type="caution">
    <text evidence="2">The sequence shown here is derived from an EMBL/GenBank/DDBJ whole genome shotgun (WGS) entry which is preliminary data.</text>
</comment>
<organism evidence="2 3">
    <name type="scientific">Pleurodeles waltl</name>
    <name type="common">Iberian ribbed newt</name>
    <dbReference type="NCBI Taxonomy" id="8319"/>
    <lineage>
        <taxon>Eukaryota</taxon>
        <taxon>Metazoa</taxon>
        <taxon>Chordata</taxon>
        <taxon>Craniata</taxon>
        <taxon>Vertebrata</taxon>
        <taxon>Euteleostomi</taxon>
        <taxon>Amphibia</taxon>
        <taxon>Batrachia</taxon>
        <taxon>Caudata</taxon>
        <taxon>Salamandroidea</taxon>
        <taxon>Salamandridae</taxon>
        <taxon>Pleurodelinae</taxon>
        <taxon>Pleurodeles</taxon>
    </lineage>
</organism>
<evidence type="ECO:0000313" key="2">
    <source>
        <dbReference type="EMBL" id="KAJ1146560.1"/>
    </source>
</evidence>
<accession>A0AAV7R4Y8</accession>